<feature type="chain" id="PRO_5047215004" evidence="1">
    <location>
        <begin position="25"/>
        <end position="177"/>
    </location>
</feature>
<proteinExistence type="predicted"/>
<dbReference type="RefSeq" id="WP_422863896.1">
    <property type="nucleotide sequence ID" value="NZ_JAMSKV010000005.1"/>
</dbReference>
<evidence type="ECO:0000313" key="3">
    <source>
        <dbReference type="Proteomes" id="UP001524587"/>
    </source>
</evidence>
<accession>A0ABT1W6A9</accession>
<keyword evidence="3" id="KW-1185">Reference proteome</keyword>
<protein>
    <submittedName>
        <fullName evidence="2">Uncharacterized protein</fullName>
    </submittedName>
</protein>
<dbReference type="Proteomes" id="UP001524587">
    <property type="component" value="Unassembled WGS sequence"/>
</dbReference>
<sequence>MSFLKRRVAAGVAVATLLSGQAFAAGQCGFSSARQAFDVQGLKSELMVTALSCNAQDRYNAFVEKFRPDLTAQEAALNAYFRNTYGRGAQTAHDDYITQLANVQSERGLKAGTAFCQQRVSMFDEVSVLRDASDLGGYAEAKDIVQPASYETCAAPSAMGRSARVRRIKAVGRSHKG</sequence>
<dbReference type="EMBL" id="JAMSKV010000005">
    <property type="protein sequence ID" value="MCQ8278426.1"/>
    <property type="molecule type" value="Genomic_DNA"/>
</dbReference>
<feature type="signal peptide" evidence="1">
    <location>
        <begin position="1"/>
        <end position="24"/>
    </location>
</feature>
<keyword evidence="1" id="KW-0732">Signal</keyword>
<evidence type="ECO:0000313" key="2">
    <source>
        <dbReference type="EMBL" id="MCQ8278426.1"/>
    </source>
</evidence>
<name>A0ABT1W6A9_9PROT</name>
<evidence type="ECO:0000256" key="1">
    <source>
        <dbReference type="SAM" id="SignalP"/>
    </source>
</evidence>
<organism evidence="2 3">
    <name type="scientific">Endosaccharibacter trunci</name>
    <dbReference type="NCBI Taxonomy" id="2812733"/>
    <lineage>
        <taxon>Bacteria</taxon>
        <taxon>Pseudomonadati</taxon>
        <taxon>Pseudomonadota</taxon>
        <taxon>Alphaproteobacteria</taxon>
        <taxon>Acetobacterales</taxon>
        <taxon>Acetobacteraceae</taxon>
        <taxon>Endosaccharibacter</taxon>
    </lineage>
</organism>
<gene>
    <name evidence="2" type="ORF">NFI95_08165</name>
</gene>
<comment type="caution">
    <text evidence="2">The sequence shown here is derived from an EMBL/GenBank/DDBJ whole genome shotgun (WGS) entry which is preliminary data.</text>
</comment>
<reference evidence="2 3" key="1">
    <citation type="submission" date="2022-06" db="EMBL/GenBank/DDBJ databases">
        <title>Endosaccharibacter gen. nov., sp. nov., endophytic bacteria isolated from sugarcane.</title>
        <authorList>
            <person name="Pitiwittayakul N."/>
            <person name="Yukphan P."/>
            <person name="Charoenyingcharoen P."/>
            <person name="Tanasupawat S."/>
        </authorList>
    </citation>
    <scope>NUCLEOTIDE SEQUENCE [LARGE SCALE GENOMIC DNA]</scope>
    <source>
        <strain evidence="2 3">KSS8</strain>
    </source>
</reference>